<dbReference type="InterPro" id="IPR014710">
    <property type="entry name" value="RmlC-like_jellyroll"/>
</dbReference>
<proteinExistence type="predicted"/>
<protein>
    <submittedName>
        <fullName evidence="4">RmlC-like cupin domain</fullName>
    </submittedName>
</protein>
<dbReference type="InParanoid" id="A0A0V0R7I2"/>
<keyword evidence="3" id="KW-0408">Iron</keyword>
<dbReference type="GO" id="GO:0046872">
    <property type="term" value="F:metal ion binding"/>
    <property type="evidence" value="ECO:0007669"/>
    <property type="project" value="UniProtKB-KW"/>
</dbReference>
<dbReference type="PANTHER" id="PTHR22966">
    <property type="entry name" value="2-AMINOETHANETHIOL DIOXYGENASE"/>
    <property type="match status" value="1"/>
</dbReference>
<dbReference type="OMA" id="DNNDICF"/>
<dbReference type="PANTHER" id="PTHR22966:SF61">
    <property type="entry name" value="2-AMINOETHANETHIOL DIOXYGENASE"/>
    <property type="match status" value="1"/>
</dbReference>
<dbReference type="Proteomes" id="UP000054937">
    <property type="component" value="Unassembled WGS sequence"/>
</dbReference>
<keyword evidence="5" id="KW-1185">Reference proteome</keyword>
<dbReference type="Pfam" id="PF07847">
    <property type="entry name" value="PCO_ADO"/>
    <property type="match status" value="1"/>
</dbReference>
<organism evidence="4 5">
    <name type="scientific">Pseudocohnilembus persalinus</name>
    <name type="common">Ciliate</name>
    <dbReference type="NCBI Taxonomy" id="266149"/>
    <lineage>
        <taxon>Eukaryota</taxon>
        <taxon>Sar</taxon>
        <taxon>Alveolata</taxon>
        <taxon>Ciliophora</taxon>
        <taxon>Intramacronucleata</taxon>
        <taxon>Oligohymenophorea</taxon>
        <taxon>Scuticociliatia</taxon>
        <taxon>Philasterida</taxon>
        <taxon>Pseudocohnilembidae</taxon>
        <taxon>Pseudocohnilembus</taxon>
    </lineage>
</organism>
<evidence type="ECO:0000313" key="4">
    <source>
        <dbReference type="EMBL" id="KRX10443.1"/>
    </source>
</evidence>
<dbReference type="OrthoDB" id="271433at2759"/>
<evidence type="ECO:0000256" key="3">
    <source>
        <dbReference type="ARBA" id="ARBA00023004"/>
    </source>
</evidence>
<gene>
    <name evidence="4" type="ORF">PPERSA_08745</name>
</gene>
<keyword evidence="2" id="KW-0560">Oxidoreductase</keyword>
<evidence type="ECO:0000256" key="2">
    <source>
        <dbReference type="ARBA" id="ARBA00023002"/>
    </source>
</evidence>
<accession>A0A0V0R7I2</accession>
<dbReference type="EMBL" id="LDAU01000027">
    <property type="protein sequence ID" value="KRX10443.1"/>
    <property type="molecule type" value="Genomic_DNA"/>
</dbReference>
<dbReference type="AlphaFoldDB" id="A0A0V0R7I2"/>
<name>A0A0V0R7I2_PSEPJ</name>
<sequence>MKGVKFQKLLKAAQFARKDYLNLGKDIMKLDTLPSYQEMYGLVADLKKSDFNIQSDFFTKNNIVRYSSTLLFETDNNDICFGLFILPKGYYIPMHDHPGMWVVSKILHGTARKSSYSLTQKIQSKHQFLLPQQVKKIKEQNKSVDQIESPDINLVKQFDNVISEGLVDVVRPEVGNLHEFSASEDQDFIFFNCFVPHYDDVTKFTNYYDIEDRDAKFTTGKILTKPIPNYTKDLVSLDLEEMPFFSEEAPFNSSTNKLLSEFLQRENYQSKYESEQDFKQQKQQQQLQNQNRILKNNQYNKFHAPLQ</sequence>
<evidence type="ECO:0000256" key="1">
    <source>
        <dbReference type="ARBA" id="ARBA00022723"/>
    </source>
</evidence>
<dbReference type="GO" id="GO:0016702">
    <property type="term" value="F:oxidoreductase activity, acting on single donors with incorporation of molecular oxygen, incorporation of two atoms of oxygen"/>
    <property type="evidence" value="ECO:0007669"/>
    <property type="project" value="InterPro"/>
</dbReference>
<evidence type="ECO:0000313" key="5">
    <source>
        <dbReference type="Proteomes" id="UP000054937"/>
    </source>
</evidence>
<keyword evidence="1" id="KW-0479">Metal-binding</keyword>
<reference evidence="4 5" key="1">
    <citation type="journal article" date="2015" name="Sci. Rep.">
        <title>Genome of the facultative scuticociliatosis pathogen Pseudocohnilembus persalinus provides insight into its virulence through horizontal gene transfer.</title>
        <authorList>
            <person name="Xiong J."/>
            <person name="Wang G."/>
            <person name="Cheng J."/>
            <person name="Tian M."/>
            <person name="Pan X."/>
            <person name="Warren A."/>
            <person name="Jiang C."/>
            <person name="Yuan D."/>
            <person name="Miao W."/>
        </authorList>
    </citation>
    <scope>NUCLEOTIDE SEQUENCE [LARGE SCALE GENOMIC DNA]</scope>
    <source>
        <strain evidence="4">36N120E</strain>
    </source>
</reference>
<dbReference type="InterPro" id="IPR012864">
    <property type="entry name" value="PCO/ADO"/>
</dbReference>
<dbReference type="SUPFAM" id="SSF51182">
    <property type="entry name" value="RmlC-like cupins"/>
    <property type="match status" value="1"/>
</dbReference>
<dbReference type="InterPro" id="IPR011051">
    <property type="entry name" value="RmlC_Cupin_sf"/>
</dbReference>
<comment type="caution">
    <text evidence="4">The sequence shown here is derived from an EMBL/GenBank/DDBJ whole genome shotgun (WGS) entry which is preliminary data.</text>
</comment>
<dbReference type="Gene3D" id="2.60.120.10">
    <property type="entry name" value="Jelly Rolls"/>
    <property type="match status" value="1"/>
</dbReference>